<reference evidence="1 2" key="1">
    <citation type="submission" date="2020-07" db="EMBL/GenBank/DDBJ databases">
        <title>Metarhizium humberi genome.</title>
        <authorList>
            <person name="Lysoe E."/>
        </authorList>
    </citation>
    <scope>NUCLEOTIDE SEQUENCE [LARGE SCALE GENOMIC DNA]</scope>
    <source>
        <strain evidence="1 2">ESALQ1638</strain>
    </source>
</reference>
<keyword evidence="2" id="KW-1185">Reference proteome</keyword>
<dbReference type="EMBL" id="JACEFI010000008">
    <property type="protein sequence ID" value="KAH0596810.1"/>
    <property type="molecule type" value="Genomic_DNA"/>
</dbReference>
<sequence length="319" mass="35610">MVRLPRCQVVARLVGRGRKAWVVIEADPDAADASKLPCPVEAIVRPSISIGTLLLALDAQDTQLRVKSIQTYERASCEVAKALKGADWYQRDGLMATARLLSFYEGHEKADEPLCKAMAQIGERQQSPLSTHEWTDGAMDMHPKSVKDEVIDLGQKLPAIPEQVMAFRALGRVGATKHLEMRIITPCLDILTTRKQTGFTGTKEDAGISLLHLSEIYWIALMMLYLVLDFSTERQNGHNPRGTEQVQTLMPRSAYTRYTFTWSSIMERIAGLLASSFAIRCYLLGEKSTEHSSDERDVLQQILHIKPYGSEVRSPGPGR</sequence>
<evidence type="ECO:0000313" key="1">
    <source>
        <dbReference type="EMBL" id="KAH0596810.1"/>
    </source>
</evidence>
<organism evidence="1 2">
    <name type="scientific">Metarhizium humberi</name>
    <dbReference type="NCBI Taxonomy" id="2596975"/>
    <lineage>
        <taxon>Eukaryota</taxon>
        <taxon>Fungi</taxon>
        <taxon>Dikarya</taxon>
        <taxon>Ascomycota</taxon>
        <taxon>Pezizomycotina</taxon>
        <taxon>Sordariomycetes</taxon>
        <taxon>Hypocreomycetidae</taxon>
        <taxon>Hypocreales</taxon>
        <taxon>Clavicipitaceae</taxon>
        <taxon>Metarhizium</taxon>
    </lineage>
</organism>
<accession>A0A9P8MAL4</accession>
<dbReference type="Proteomes" id="UP000764110">
    <property type="component" value="Unassembled WGS sequence"/>
</dbReference>
<dbReference type="AlphaFoldDB" id="A0A9P8MAL4"/>
<gene>
    <name evidence="1" type="ORF">MHUMG1_05118</name>
</gene>
<name>A0A9P8MAL4_9HYPO</name>
<evidence type="ECO:0000313" key="2">
    <source>
        <dbReference type="Proteomes" id="UP000764110"/>
    </source>
</evidence>
<protein>
    <submittedName>
        <fullName evidence="1">Uncharacterized protein</fullName>
    </submittedName>
</protein>
<comment type="caution">
    <text evidence="1">The sequence shown here is derived from an EMBL/GenBank/DDBJ whole genome shotgun (WGS) entry which is preliminary data.</text>
</comment>
<proteinExistence type="predicted"/>